<dbReference type="OMA" id="DVRTPPY"/>
<keyword evidence="2" id="KW-1133">Transmembrane helix</keyword>
<accession>F9WZT0</accession>
<dbReference type="InterPro" id="IPR036457">
    <property type="entry name" value="PPM-type-like_dom_sf"/>
</dbReference>
<dbReference type="InterPro" id="IPR001932">
    <property type="entry name" value="PPM-type_phosphatase-like_dom"/>
</dbReference>
<dbReference type="Gene3D" id="3.60.40.10">
    <property type="entry name" value="PPM-type phosphatase domain"/>
    <property type="match status" value="1"/>
</dbReference>
<organism evidence="4 5">
    <name type="scientific">Zymoseptoria tritici (strain CBS 115943 / IPO323)</name>
    <name type="common">Speckled leaf blotch fungus</name>
    <name type="synonym">Septoria tritici</name>
    <dbReference type="NCBI Taxonomy" id="336722"/>
    <lineage>
        <taxon>Eukaryota</taxon>
        <taxon>Fungi</taxon>
        <taxon>Dikarya</taxon>
        <taxon>Ascomycota</taxon>
        <taxon>Pezizomycotina</taxon>
        <taxon>Dothideomycetes</taxon>
        <taxon>Dothideomycetidae</taxon>
        <taxon>Mycosphaerellales</taxon>
        <taxon>Mycosphaerellaceae</taxon>
        <taxon>Zymoseptoria</taxon>
    </lineage>
</organism>
<dbReference type="KEGG" id="ztr:MYCGRDRAFT_52355"/>
<evidence type="ECO:0000256" key="1">
    <source>
        <dbReference type="SAM" id="MobiDB-lite"/>
    </source>
</evidence>
<feature type="domain" description="PPM-type phosphatase" evidence="3">
    <location>
        <begin position="154"/>
        <end position="530"/>
    </location>
</feature>
<keyword evidence="5" id="KW-1185">Reference proteome</keyword>
<dbReference type="GeneID" id="13394303"/>
<feature type="transmembrane region" description="Helical" evidence="2">
    <location>
        <begin position="53"/>
        <end position="72"/>
    </location>
</feature>
<protein>
    <submittedName>
        <fullName evidence="4">Protein phosphatase 2C-like protein 2</fullName>
    </submittedName>
</protein>
<dbReference type="OrthoDB" id="420076at2759"/>
<dbReference type="HOGENOM" id="CLU_021928_1_1_1"/>
<dbReference type="PROSITE" id="PS51746">
    <property type="entry name" value="PPM_2"/>
    <property type="match status" value="1"/>
</dbReference>
<name>F9WZT0_ZYMTI</name>
<dbReference type="Proteomes" id="UP000008062">
    <property type="component" value="Chromosome 1"/>
</dbReference>
<proteinExistence type="predicted"/>
<keyword evidence="2" id="KW-0472">Membrane</keyword>
<dbReference type="GO" id="GO:0004741">
    <property type="term" value="F:[pyruvate dehydrogenase (acetyl-transferring)]-phosphatase activity"/>
    <property type="evidence" value="ECO:0007669"/>
    <property type="project" value="TreeGrafter"/>
</dbReference>
<evidence type="ECO:0000313" key="4">
    <source>
        <dbReference type="EMBL" id="EGP92572.1"/>
    </source>
</evidence>
<sequence length="551" mass="60304">MWSRPLRTCRRQTWQTHLANRRAFNGQPTGPHTTYFQPPPQAQKPPRRILWRLTKGAAIMSAGVVLGIAAYGKAMQLRPIELVEINGAKDDEGQLLQEAMIAGVHEGLARRVPPMSYEDAMGFLRGGSGYSVTPKAVSHFTQAPSNLPCEDTMGSGTYTFLGDPAKDWSEWGIFDGHAGSRTAQLLKDYLPLILGEALWKARCMTKPVEQTVVQTIKSAFLKVDQEIVEGAGNQIQAGGSLPQIVAAGAAAFSGSCALVAIFDPVREVVRVANVGDSRAVLGRWDPISKKYVAEPMSVDQTGFNSNEVDRVTREHPGEDPVDPKTGRIYGLAVSRAFGDARWKWTEELTKLAHDKYFGPAPRPNEVIKTPPYLTAEPEVMTCSVASRGSDPAPFLIMGSDGLWDQMSSEDAVTCVQMWLDKFKPTDFLDVDQSETLAANPFTPNAKRTPPTFTSAADLADDDTWFDEDEKCLKWKAEPKHFVVEDENCAVHVAQNALGGKRRDLFAGVMSVQAPYSRNVRDDITVNVIFFGVDASTQMLEAKRAGAVVTSG</sequence>
<evidence type="ECO:0000313" key="5">
    <source>
        <dbReference type="Proteomes" id="UP000008062"/>
    </source>
</evidence>
<keyword evidence="2" id="KW-0812">Transmembrane</keyword>
<dbReference type="PANTHER" id="PTHR13832">
    <property type="entry name" value="PROTEIN PHOSPHATASE 2C"/>
    <property type="match status" value="1"/>
</dbReference>
<gene>
    <name evidence="4" type="primary">PP2CL2</name>
    <name evidence="4" type="ORF">MYCGRDRAFT_52355</name>
</gene>
<dbReference type="EMBL" id="CM001196">
    <property type="protein sequence ID" value="EGP92572.1"/>
    <property type="molecule type" value="Genomic_DNA"/>
</dbReference>
<dbReference type="InterPro" id="IPR015655">
    <property type="entry name" value="PP2C"/>
</dbReference>
<dbReference type="RefSeq" id="XP_003857596.1">
    <property type="nucleotide sequence ID" value="XM_003857548.1"/>
</dbReference>
<dbReference type="CDD" id="cd00143">
    <property type="entry name" value="PP2Cc"/>
    <property type="match status" value="1"/>
</dbReference>
<dbReference type="SUPFAM" id="SSF81606">
    <property type="entry name" value="PP2C-like"/>
    <property type="match status" value="1"/>
</dbReference>
<feature type="region of interest" description="Disordered" evidence="1">
    <location>
        <begin position="23"/>
        <end position="44"/>
    </location>
</feature>
<dbReference type="PANTHER" id="PTHR13832:SF792">
    <property type="entry name" value="GM14286P"/>
    <property type="match status" value="1"/>
</dbReference>
<dbReference type="VEuPathDB" id="FungiDB:ZTRI_1.475"/>
<dbReference type="SMART" id="SM00332">
    <property type="entry name" value="PP2Cc"/>
    <property type="match status" value="1"/>
</dbReference>
<feature type="compositionally biased region" description="Polar residues" evidence="1">
    <location>
        <begin position="26"/>
        <end position="36"/>
    </location>
</feature>
<dbReference type="GO" id="GO:0005739">
    <property type="term" value="C:mitochondrion"/>
    <property type="evidence" value="ECO:0007669"/>
    <property type="project" value="TreeGrafter"/>
</dbReference>
<evidence type="ECO:0000256" key="2">
    <source>
        <dbReference type="SAM" id="Phobius"/>
    </source>
</evidence>
<dbReference type="STRING" id="336722.F9WZT0"/>
<dbReference type="Pfam" id="PF00481">
    <property type="entry name" value="PP2C"/>
    <property type="match status" value="1"/>
</dbReference>
<dbReference type="InParanoid" id="F9WZT0"/>
<dbReference type="AlphaFoldDB" id="F9WZT0"/>
<dbReference type="eggNOG" id="KOG0700">
    <property type="taxonomic scope" value="Eukaryota"/>
</dbReference>
<reference evidence="4 5" key="1">
    <citation type="journal article" date="2011" name="PLoS Genet.">
        <title>Finished genome of the fungal wheat pathogen Mycosphaerella graminicola reveals dispensome structure, chromosome plasticity, and stealth pathogenesis.</title>
        <authorList>
            <person name="Goodwin S.B."/>
            <person name="Ben M'barek S."/>
            <person name="Dhillon B."/>
            <person name="Wittenberg A.H.J."/>
            <person name="Crane C.F."/>
            <person name="Hane J.K."/>
            <person name="Foster A.J."/>
            <person name="Van der Lee T.A.J."/>
            <person name="Grimwood J."/>
            <person name="Aerts A."/>
            <person name="Antoniw J."/>
            <person name="Bailey A."/>
            <person name="Bluhm B."/>
            <person name="Bowler J."/>
            <person name="Bristow J."/>
            <person name="van der Burgt A."/>
            <person name="Canto-Canche B."/>
            <person name="Churchill A.C.L."/>
            <person name="Conde-Ferraez L."/>
            <person name="Cools H.J."/>
            <person name="Coutinho P.M."/>
            <person name="Csukai M."/>
            <person name="Dehal P."/>
            <person name="De Wit P."/>
            <person name="Donzelli B."/>
            <person name="van de Geest H.C."/>
            <person name="van Ham R.C.H.J."/>
            <person name="Hammond-Kosack K.E."/>
            <person name="Henrissat B."/>
            <person name="Kilian A."/>
            <person name="Kobayashi A.K."/>
            <person name="Koopmann E."/>
            <person name="Kourmpetis Y."/>
            <person name="Kuzniar A."/>
            <person name="Lindquist E."/>
            <person name="Lombard V."/>
            <person name="Maliepaard C."/>
            <person name="Martins N."/>
            <person name="Mehrabi R."/>
            <person name="Nap J.P.H."/>
            <person name="Ponomarenko A."/>
            <person name="Rudd J.J."/>
            <person name="Salamov A."/>
            <person name="Schmutz J."/>
            <person name="Schouten H.J."/>
            <person name="Shapiro H."/>
            <person name="Stergiopoulos I."/>
            <person name="Torriani S.F.F."/>
            <person name="Tu H."/>
            <person name="de Vries R.P."/>
            <person name="Waalwijk C."/>
            <person name="Ware S.B."/>
            <person name="Wiebenga A."/>
            <person name="Zwiers L.-H."/>
            <person name="Oliver R.P."/>
            <person name="Grigoriev I.V."/>
            <person name="Kema G.H.J."/>
        </authorList>
    </citation>
    <scope>NUCLEOTIDE SEQUENCE [LARGE SCALE GENOMIC DNA]</scope>
    <source>
        <strain evidence="5">CBS 115943 / IPO323</strain>
    </source>
</reference>
<evidence type="ECO:0000259" key="3">
    <source>
        <dbReference type="PROSITE" id="PS51746"/>
    </source>
</evidence>